<dbReference type="Pfam" id="PF09425">
    <property type="entry name" value="Jas_motif"/>
    <property type="match status" value="1"/>
</dbReference>
<evidence type="ECO:0000256" key="1">
    <source>
        <dbReference type="ARBA" id="ARBA00008614"/>
    </source>
</evidence>
<comment type="subcellular location">
    <subcellularLocation>
        <location evidence="2">Nucleus</location>
    </subcellularLocation>
</comment>
<dbReference type="PROSITE" id="PS51320">
    <property type="entry name" value="TIFY"/>
    <property type="match status" value="1"/>
</dbReference>
<organism evidence="5 6">
    <name type="scientific">Striga asiatica</name>
    <name type="common">Asiatic witchweed</name>
    <name type="synonym">Buchnera asiatica</name>
    <dbReference type="NCBI Taxonomy" id="4170"/>
    <lineage>
        <taxon>Eukaryota</taxon>
        <taxon>Viridiplantae</taxon>
        <taxon>Streptophyta</taxon>
        <taxon>Embryophyta</taxon>
        <taxon>Tracheophyta</taxon>
        <taxon>Spermatophyta</taxon>
        <taxon>Magnoliopsida</taxon>
        <taxon>eudicotyledons</taxon>
        <taxon>Gunneridae</taxon>
        <taxon>Pentapetalae</taxon>
        <taxon>asterids</taxon>
        <taxon>lamiids</taxon>
        <taxon>Lamiales</taxon>
        <taxon>Orobanchaceae</taxon>
        <taxon>Buchnereae</taxon>
        <taxon>Striga</taxon>
    </lineage>
</organism>
<dbReference type="GO" id="GO:0031347">
    <property type="term" value="P:regulation of defense response"/>
    <property type="evidence" value="ECO:0007669"/>
    <property type="project" value="UniProtKB-UniRule"/>
</dbReference>
<feature type="domain" description="Tify" evidence="4">
    <location>
        <begin position="163"/>
        <end position="198"/>
    </location>
</feature>
<evidence type="ECO:0000313" key="5">
    <source>
        <dbReference type="EMBL" id="GER50499.1"/>
    </source>
</evidence>
<keyword evidence="6" id="KW-1185">Reference proteome</keyword>
<dbReference type="PANTHER" id="PTHR33077">
    <property type="entry name" value="PROTEIN TIFY 4A-RELATED-RELATED"/>
    <property type="match status" value="1"/>
</dbReference>
<dbReference type="GO" id="GO:0005634">
    <property type="term" value="C:nucleus"/>
    <property type="evidence" value="ECO:0007669"/>
    <property type="project" value="UniProtKB-SubCell"/>
</dbReference>
<dbReference type="InterPro" id="IPR040390">
    <property type="entry name" value="TIFY/JAZ"/>
</dbReference>
<comment type="similarity">
    <text evidence="1 2">Belongs to the TIFY/JAZ family.</text>
</comment>
<protein>
    <recommendedName>
        <fullName evidence="2">Protein TIFY</fullName>
    </recommendedName>
    <alternativeName>
        <fullName evidence="2">Jasmonate ZIM domain-containing protein</fullName>
    </alternativeName>
</protein>
<gene>
    <name evidence="5" type="ORF">STAS_27813</name>
</gene>
<keyword evidence="2" id="KW-0539">Nucleus</keyword>
<accession>A0A5A7QZF0</accession>
<evidence type="ECO:0000259" key="4">
    <source>
        <dbReference type="PROSITE" id="PS51320"/>
    </source>
</evidence>
<dbReference type="AlphaFoldDB" id="A0A5A7QZF0"/>
<dbReference type="OrthoDB" id="1939212at2759"/>
<dbReference type="GO" id="GO:0009611">
    <property type="term" value="P:response to wounding"/>
    <property type="evidence" value="ECO:0007669"/>
    <property type="project" value="UniProtKB-UniRule"/>
</dbReference>
<evidence type="ECO:0000256" key="3">
    <source>
        <dbReference type="SAM" id="MobiDB-lite"/>
    </source>
</evidence>
<sequence length="329" mass="35452">MTTVECRGDGECLDNGDHRGGVTASVGRLWRCCRDVAVRAVAAGVACCGRRWLDKGNIEFSVFRIVNSVSVCLIPAKFWDMERNFMGLSSKDSVAVVKEEVDDRANNDSAFARSSGVLWPFSTKSFEGTTMKQLLPDGNPHLSLTSTEQWRVPILANAMINSVGSGFPQLTIFYSGSVSVFDGISPEKARYLFQARCLLQAQAIMLLAGNGCLASNIDQPKKVDMKEIPHPIDQSDAKVSKAINGIASTVVNKLEPQRMLSSLGSVAIISTDSSSAVPQARKASLVRFLEKRKERAMRAMPYMGKKAADSESNDDLGLSASATSGVGST</sequence>
<feature type="region of interest" description="Disordered" evidence="3">
    <location>
        <begin position="304"/>
        <end position="329"/>
    </location>
</feature>
<dbReference type="InterPro" id="IPR010399">
    <property type="entry name" value="Tify_dom"/>
</dbReference>
<dbReference type="GO" id="GO:2000022">
    <property type="term" value="P:regulation of jasmonic acid mediated signaling pathway"/>
    <property type="evidence" value="ECO:0007669"/>
    <property type="project" value="UniProtKB-UniRule"/>
</dbReference>
<comment type="function">
    <text evidence="2">Repressor of jasmonate responses.</text>
</comment>
<dbReference type="EMBL" id="BKCP01009292">
    <property type="protein sequence ID" value="GER50499.1"/>
    <property type="molecule type" value="Genomic_DNA"/>
</dbReference>
<reference evidence="6" key="1">
    <citation type="journal article" date="2019" name="Curr. Biol.">
        <title>Genome Sequence of Striga asiatica Provides Insight into the Evolution of Plant Parasitism.</title>
        <authorList>
            <person name="Yoshida S."/>
            <person name="Kim S."/>
            <person name="Wafula E.K."/>
            <person name="Tanskanen J."/>
            <person name="Kim Y.M."/>
            <person name="Honaas L."/>
            <person name="Yang Z."/>
            <person name="Spallek T."/>
            <person name="Conn C.E."/>
            <person name="Ichihashi Y."/>
            <person name="Cheong K."/>
            <person name="Cui S."/>
            <person name="Der J.P."/>
            <person name="Gundlach H."/>
            <person name="Jiao Y."/>
            <person name="Hori C."/>
            <person name="Ishida J.K."/>
            <person name="Kasahara H."/>
            <person name="Kiba T."/>
            <person name="Kim M.S."/>
            <person name="Koo N."/>
            <person name="Laohavisit A."/>
            <person name="Lee Y.H."/>
            <person name="Lumba S."/>
            <person name="McCourt P."/>
            <person name="Mortimer J.C."/>
            <person name="Mutuku J.M."/>
            <person name="Nomura T."/>
            <person name="Sasaki-Sekimoto Y."/>
            <person name="Seto Y."/>
            <person name="Wang Y."/>
            <person name="Wakatake T."/>
            <person name="Sakakibara H."/>
            <person name="Demura T."/>
            <person name="Yamaguchi S."/>
            <person name="Yoneyama K."/>
            <person name="Manabe R.I."/>
            <person name="Nelson D.C."/>
            <person name="Schulman A.H."/>
            <person name="Timko M.P."/>
            <person name="dePamphilis C.W."/>
            <person name="Choi D."/>
            <person name="Shirasu K."/>
        </authorList>
    </citation>
    <scope>NUCLEOTIDE SEQUENCE [LARGE SCALE GENOMIC DNA]</scope>
    <source>
        <strain evidence="6">cv. UVA1</strain>
    </source>
</reference>
<proteinExistence type="inferred from homology"/>
<feature type="compositionally biased region" description="Polar residues" evidence="3">
    <location>
        <begin position="320"/>
        <end position="329"/>
    </location>
</feature>
<evidence type="ECO:0000313" key="6">
    <source>
        <dbReference type="Proteomes" id="UP000325081"/>
    </source>
</evidence>
<dbReference type="Proteomes" id="UP000325081">
    <property type="component" value="Unassembled WGS sequence"/>
</dbReference>
<dbReference type="Pfam" id="PF06200">
    <property type="entry name" value="tify"/>
    <property type="match status" value="1"/>
</dbReference>
<keyword evidence="2" id="KW-1184">Jasmonic acid signaling pathway</keyword>
<dbReference type="InterPro" id="IPR018467">
    <property type="entry name" value="CCT_CS"/>
</dbReference>
<comment type="caution">
    <text evidence="5">The sequence shown here is derived from an EMBL/GenBank/DDBJ whole genome shotgun (WGS) entry which is preliminary data.</text>
</comment>
<dbReference type="SMART" id="SM00979">
    <property type="entry name" value="TIFY"/>
    <property type="match status" value="1"/>
</dbReference>
<comment type="domain">
    <text evidence="2">The jas domain is required for interaction with COI1.</text>
</comment>
<name>A0A5A7QZF0_STRAF</name>
<evidence type="ECO:0000256" key="2">
    <source>
        <dbReference type="RuleBase" id="RU369065"/>
    </source>
</evidence>
<dbReference type="PANTHER" id="PTHR33077:SF90">
    <property type="entry name" value="PROTEIN TIFY 7"/>
    <property type="match status" value="1"/>
</dbReference>